<dbReference type="Pfam" id="PF02620">
    <property type="entry name" value="YceD"/>
    <property type="match status" value="1"/>
</dbReference>
<proteinExistence type="predicted"/>
<protein>
    <submittedName>
        <fullName evidence="2">Uncharacterized protein DUF177 involved in 23S rRNA accumulation</fullName>
    </submittedName>
</protein>
<name>A0A3N1MBH2_9PROT</name>
<keyword evidence="3" id="KW-1185">Reference proteome</keyword>
<sequence length="184" mass="20201">MTTQTPPEFSRLVSVERVDRRGLERKIEADPAERAALAKRFDLIQIDRLVATVRLKSINGGTAIRLDGHIEGSVVQSCTVTLEPVPATVESDFVLLFTRQKDGEEVDIAFEDEIVEPLEGSDIDIGEAAAQELAVALDPYPRAPGVSLESLDAEVLRLQEADELEENSNSAPDRARGIHGRRED</sequence>
<dbReference type="AlphaFoldDB" id="A0A3N1MBH2"/>
<evidence type="ECO:0000313" key="3">
    <source>
        <dbReference type="Proteomes" id="UP000278222"/>
    </source>
</evidence>
<accession>A0A3N1MBH2</accession>
<organism evidence="2 3">
    <name type="scientific">Stella humosa</name>
    <dbReference type="NCBI Taxonomy" id="94"/>
    <lineage>
        <taxon>Bacteria</taxon>
        <taxon>Pseudomonadati</taxon>
        <taxon>Pseudomonadota</taxon>
        <taxon>Alphaproteobacteria</taxon>
        <taxon>Rhodospirillales</taxon>
        <taxon>Stellaceae</taxon>
        <taxon>Stella</taxon>
    </lineage>
</organism>
<gene>
    <name evidence="2" type="ORF">EDC65_0257</name>
</gene>
<comment type="caution">
    <text evidence="2">The sequence shown here is derived from an EMBL/GenBank/DDBJ whole genome shotgun (WGS) entry which is preliminary data.</text>
</comment>
<dbReference type="RefSeq" id="WP_123687883.1">
    <property type="nucleotide sequence ID" value="NZ_AP019700.1"/>
</dbReference>
<feature type="region of interest" description="Disordered" evidence="1">
    <location>
        <begin position="160"/>
        <end position="184"/>
    </location>
</feature>
<feature type="compositionally biased region" description="Basic and acidic residues" evidence="1">
    <location>
        <begin position="173"/>
        <end position="184"/>
    </location>
</feature>
<dbReference type="InterPro" id="IPR003772">
    <property type="entry name" value="YceD"/>
</dbReference>
<reference evidence="2 3" key="1">
    <citation type="submission" date="2018-11" db="EMBL/GenBank/DDBJ databases">
        <title>Genomic Encyclopedia of Type Strains, Phase IV (KMG-IV): sequencing the most valuable type-strain genomes for metagenomic binning, comparative biology and taxonomic classification.</title>
        <authorList>
            <person name="Goeker M."/>
        </authorList>
    </citation>
    <scope>NUCLEOTIDE SEQUENCE [LARGE SCALE GENOMIC DNA]</scope>
    <source>
        <strain evidence="2 3">DSM 5900</strain>
    </source>
</reference>
<evidence type="ECO:0000313" key="2">
    <source>
        <dbReference type="EMBL" id="ROQ01083.1"/>
    </source>
</evidence>
<dbReference type="OrthoDB" id="8443793at2"/>
<dbReference type="EMBL" id="RJKX01000011">
    <property type="protein sequence ID" value="ROQ01083.1"/>
    <property type="molecule type" value="Genomic_DNA"/>
</dbReference>
<dbReference type="Proteomes" id="UP000278222">
    <property type="component" value="Unassembled WGS sequence"/>
</dbReference>
<evidence type="ECO:0000256" key="1">
    <source>
        <dbReference type="SAM" id="MobiDB-lite"/>
    </source>
</evidence>